<feature type="compositionally biased region" description="Pro residues" evidence="1">
    <location>
        <begin position="132"/>
        <end position="144"/>
    </location>
</feature>
<evidence type="ECO:0000256" key="1">
    <source>
        <dbReference type="SAM" id="MobiDB-lite"/>
    </source>
</evidence>
<accession>A0A6J4PX20</accession>
<dbReference type="AlphaFoldDB" id="A0A6J4PX20"/>
<feature type="region of interest" description="Disordered" evidence="1">
    <location>
        <begin position="108"/>
        <end position="144"/>
    </location>
</feature>
<gene>
    <name evidence="3" type="ORF">AVDCRST_MAG15-2660</name>
</gene>
<keyword evidence="2" id="KW-0732">Signal</keyword>
<protein>
    <recommendedName>
        <fullName evidence="4">Lipoprotein</fullName>
    </recommendedName>
</protein>
<proteinExistence type="predicted"/>
<feature type="region of interest" description="Disordered" evidence="1">
    <location>
        <begin position="18"/>
        <end position="50"/>
    </location>
</feature>
<feature type="signal peptide" evidence="2">
    <location>
        <begin position="1"/>
        <end position="17"/>
    </location>
</feature>
<evidence type="ECO:0000256" key="2">
    <source>
        <dbReference type="SAM" id="SignalP"/>
    </source>
</evidence>
<reference evidence="3" key="1">
    <citation type="submission" date="2020-02" db="EMBL/GenBank/DDBJ databases">
        <authorList>
            <person name="Meier V. D."/>
        </authorList>
    </citation>
    <scope>NUCLEOTIDE SEQUENCE</scope>
    <source>
        <strain evidence="3">AVDCRST_MAG15</strain>
    </source>
</reference>
<evidence type="ECO:0000313" key="3">
    <source>
        <dbReference type="EMBL" id="CAA9428026.1"/>
    </source>
</evidence>
<name>A0A6J4PX20_9RHOB</name>
<dbReference type="PROSITE" id="PS51257">
    <property type="entry name" value="PROKAR_LIPOPROTEIN"/>
    <property type="match status" value="1"/>
</dbReference>
<dbReference type="EMBL" id="CADCUU010000399">
    <property type="protein sequence ID" value="CAA9428026.1"/>
    <property type="molecule type" value="Genomic_DNA"/>
</dbReference>
<feature type="chain" id="PRO_5026747387" description="Lipoprotein" evidence="2">
    <location>
        <begin position="18"/>
        <end position="144"/>
    </location>
</feature>
<sequence length="144" mass="14324">MTRLSLLLALPLLAACAAPPRDSETPPAGNITSLFRPASATPEVPPPLPPQVVAALPPGVPQSVVQPGPNGCYLIAIEVTDPPSGYPLRDTSGNPVCEGSTAPVAPIDPALLGGELSAGPPLATDPFAPGDITPPAPLAPLNPA</sequence>
<organism evidence="3">
    <name type="scientific">uncultured Rubellimicrobium sp</name>
    <dbReference type="NCBI Taxonomy" id="543078"/>
    <lineage>
        <taxon>Bacteria</taxon>
        <taxon>Pseudomonadati</taxon>
        <taxon>Pseudomonadota</taxon>
        <taxon>Alphaproteobacteria</taxon>
        <taxon>Rhodobacterales</taxon>
        <taxon>Roseobacteraceae</taxon>
        <taxon>Rubellimicrobium</taxon>
        <taxon>environmental samples</taxon>
    </lineage>
</organism>
<evidence type="ECO:0008006" key="4">
    <source>
        <dbReference type="Google" id="ProtNLM"/>
    </source>
</evidence>